<dbReference type="PANTHER" id="PTHR12363">
    <property type="entry name" value="TRANSPORTIN 3 AND IMPORTIN 13"/>
    <property type="match status" value="1"/>
</dbReference>
<evidence type="ECO:0000256" key="1">
    <source>
        <dbReference type="SAM" id="MobiDB-lite"/>
    </source>
</evidence>
<dbReference type="AlphaFoldDB" id="A0A8J5XMV3"/>
<dbReference type="OMA" id="RRAANEW"/>
<comment type="caution">
    <text evidence="2">The sequence shown here is derived from an EMBL/GenBank/DDBJ whole genome shotgun (WGS) entry which is preliminary data.</text>
</comment>
<evidence type="ECO:0000313" key="3">
    <source>
        <dbReference type="Proteomes" id="UP000751190"/>
    </source>
</evidence>
<dbReference type="OrthoDB" id="2016913at2759"/>
<accession>A0A8J5XMV3</accession>
<protein>
    <recommendedName>
        <fullName evidence="4">Importin N-terminal domain-containing protein</fullName>
    </recommendedName>
</protein>
<dbReference type="InterPro" id="IPR051345">
    <property type="entry name" value="Importin_beta-like_NTR"/>
</dbReference>
<dbReference type="GO" id="GO:0006606">
    <property type="term" value="P:protein import into nucleus"/>
    <property type="evidence" value="ECO:0007669"/>
    <property type="project" value="TreeGrafter"/>
</dbReference>
<dbReference type="PANTHER" id="PTHR12363:SF54">
    <property type="entry name" value="NUCLEAR TRANSPORT RECEPTOR"/>
    <property type="match status" value="1"/>
</dbReference>
<feature type="region of interest" description="Disordered" evidence="1">
    <location>
        <begin position="555"/>
        <end position="574"/>
    </location>
</feature>
<keyword evidence="3" id="KW-1185">Reference proteome</keyword>
<evidence type="ECO:0008006" key="4">
    <source>
        <dbReference type="Google" id="ProtNLM"/>
    </source>
</evidence>
<dbReference type="SUPFAM" id="SSF48371">
    <property type="entry name" value="ARM repeat"/>
    <property type="match status" value="1"/>
</dbReference>
<dbReference type="InterPro" id="IPR011989">
    <property type="entry name" value="ARM-like"/>
</dbReference>
<dbReference type="Proteomes" id="UP000751190">
    <property type="component" value="Unassembled WGS sequence"/>
</dbReference>
<name>A0A8J5XMV3_DIALT</name>
<reference evidence="2" key="1">
    <citation type="submission" date="2021-05" db="EMBL/GenBank/DDBJ databases">
        <title>The genome of the haptophyte Pavlova lutheri (Diacronema luteri, Pavlovales) - a model for lipid biosynthesis in eukaryotic algae.</title>
        <authorList>
            <person name="Hulatt C.J."/>
            <person name="Posewitz M.C."/>
        </authorList>
    </citation>
    <scope>NUCLEOTIDE SEQUENCE</scope>
    <source>
        <strain evidence="2">NIVA-4/92</strain>
    </source>
</reference>
<proteinExistence type="predicted"/>
<organism evidence="2 3">
    <name type="scientific">Diacronema lutheri</name>
    <name type="common">Unicellular marine alga</name>
    <name type="synonym">Monochrysis lutheri</name>
    <dbReference type="NCBI Taxonomy" id="2081491"/>
    <lineage>
        <taxon>Eukaryota</taxon>
        <taxon>Haptista</taxon>
        <taxon>Haptophyta</taxon>
        <taxon>Pavlovophyceae</taxon>
        <taxon>Pavlovales</taxon>
        <taxon>Pavlovaceae</taxon>
        <taxon>Diacronema</taxon>
    </lineage>
</organism>
<evidence type="ECO:0000313" key="2">
    <source>
        <dbReference type="EMBL" id="KAG8466409.1"/>
    </source>
</evidence>
<gene>
    <name evidence="2" type="ORF">KFE25_002165</name>
</gene>
<dbReference type="GO" id="GO:0005737">
    <property type="term" value="C:cytoplasm"/>
    <property type="evidence" value="ECO:0007669"/>
    <property type="project" value="TreeGrafter"/>
</dbReference>
<feature type="region of interest" description="Disordered" evidence="1">
    <location>
        <begin position="182"/>
        <end position="203"/>
    </location>
</feature>
<dbReference type="EMBL" id="JAGTXO010000008">
    <property type="protein sequence ID" value="KAG8466409.1"/>
    <property type="molecule type" value="Genomic_DNA"/>
</dbReference>
<sequence length="1259" mass="128227">MSEAEEVSRAVSALYGSNAQQQAEANRWLMAFAERPAAWDVCRELVLAGPAQEIQFFGANVLHTKVRREWHGLALEARQQAFGALSALVVAAVRREQPNGMTAGLATRMLVSKRLCLALGAAAAQQAELCAPCVQMALELGTGEHGPAGAIAAFALLCALVDEVELLANGAAGGGGYGVHSSAGGGASPLQPPPSPQQHASASTARASAFDLRPFATPVAQLVEAHVATAAGRMPPLAELRRAALHCFRAWAALDGEALSVRALAARHASLLEGLLGALGEQDIAEAAADALCEVCSLEFVSLTVEQTDVHLAASIAERFLRLQPQLKQALAHRTGSSGAQADEWAAAFTRALGQFGACAARPLACASAGGSAESAQLQQLVLLMLESASYPTHAASENLVDAWVSLQDVPMHARVDAMRAPLYEQLLTVTITRCMWPDVRGARAARGVSSAATAAAAAGAAVAAADNGGGGDDDDDDDDERAEFEKWRHQSAAEVITCCLAALGGAFFSSALASLLPAEPPASAEAWTGAWRRIEVVAFALAAVHAELKSKLRAVESQPSAPPTTPTGSGSPLVASRASGAGALTLDKAAVDSALAQLLNIALALPAVAASAAHFPANGANGASGANGGRGGGGGGRGADIAAVVDWRLLPALCTFIGSFGSWVKARPQLIDRTLELLLAAAGAHAPCPGGGSELAASLAAVGRAVPAGAREAPRLHLTAAEAFRNVCAHCSAELAIGQHGGTSLVTVLVRRVCPLLNSGARIVVGDGGPCGQDARVPLAEALGRLVAAVEPIDANVATHALQELVGTPARSLRGLVSRAGESGAGVATAGGARKPAAELCAAMAHELQLITASVRFCDGDASRRSSRLVSMRASAAAAGAGAGASAPGVGGATFGTHPVSPLIAVISEVWPLLEELSVASGGDVLVVDALLDLLARAILCGKALLAGHLPQMLALAVDAFGATRALGALALFKAAIEVHGAALKLADECPTDAAGLDAAPPALRDALAHALAAMTVTALRPLLSAPSPLDGSGARAAGAASSTELRAAAAAEESEPQLLNDFFELMQRVLVFSPMLILGPLVQSASSTPHARTFAQVVDACARCVAHQEPTHTRASITFACQLVRGCADGTAPGAARKGCALPSTAIEPHGAMLTLSCLLGLTSFSAEGLVDHQCELLRVLLQCSAPHLSAQWLAAAFQHRALLEAVAPAGEANSELFLRLLVHRPPLKHDAIAREFSRMCRREGGVDGLGQFVPTA</sequence>
<dbReference type="Gene3D" id="1.25.10.10">
    <property type="entry name" value="Leucine-rich Repeat Variant"/>
    <property type="match status" value="1"/>
</dbReference>
<dbReference type="InterPro" id="IPR016024">
    <property type="entry name" value="ARM-type_fold"/>
</dbReference>